<keyword evidence="3" id="KW-1185">Reference proteome</keyword>
<dbReference type="EMBL" id="FUXL01000006">
    <property type="protein sequence ID" value="SKA14207.1"/>
    <property type="molecule type" value="Genomic_DNA"/>
</dbReference>
<protein>
    <submittedName>
        <fullName evidence="2">Uncharacterized protein</fullName>
    </submittedName>
</protein>
<sequence>MAKRTRSAAAKKPRGWKLLPASGWLVAAGIAVAWIGPGSLSQGVTQSVGLMPRNWQASLPASWRPAPRRPARTFTTPEVARTDRTDAIRPERTGPVTSHPAKTVASFSPAPTSNAKDDAPHLARIDPRPSRAKENEARRRNVPLPAQRPIFRRASGGEALAVHAARPVAVAASGPTPPDMVPLGVRTVTPIGGPSIPAGLVGGLIAPSQPPAPIIGASRQGRN</sequence>
<proteinExistence type="predicted"/>
<accession>A0A1T4RE84</accession>
<dbReference type="AlphaFoldDB" id="A0A1T4RE84"/>
<evidence type="ECO:0000313" key="2">
    <source>
        <dbReference type="EMBL" id="SKA14207.1"/>
    </source>
</evidence>
<evidence type="ECO:0000256" key="1">
    <source>
        <dbReference type="SAM" id="MobiDB-lite"/>
    </source>
</evidence>
<dbReference type="Proteomes" id="UP000190135">
    <property type="component" value="Unassembled WGS sequence"/>
</dbReference>
<evidence type="ECO:0000313" key="3">
    <source>
        <dbReference type="Proteomes" id="UP000190135"/>
    </source>
</evidence>
<feature type="region of interest" description="Disordered" evidence="1">
    <location>
        <begin position="89"/>
        <end position="139"/>
    </location>
</feature>
<gene>
    <name evidence="2" type="ORF">SAMN05428963_106241</name>
</gene>
<reference evidence="2 3" key="1">
    <citation type="submission" date="2017-02" db="EMBL/GenBank/DDBJ databases">
        <authorList>
            <person name="Peterson S.W."/>
        </authorList>
    </citation>
    <scope>NUCLEOTIDE SEQUENCE [LARGE SCALE GENOMIC DNA]</scope>
    <source>
        <strain evidence="2 3">USBA 369</strain>
    </source>
</reference>
<feature type="compositionally biased region" description="Polar residues" evidence="1">
    <location>
        <begin position="105"/>
        <end position="114"/>
    </location>
</feature>
<organism evidence="2 3">
    <name type="scientific">Consotaella salsifontis</name>
    <dbReference type="NCBI Taxonomy" id="1365950"/>
    <lineage>
        <taxon>Bacteria</taxon>
        <taxon>Pseudomonadati</taxon>
        <taxon>Pseudomonadota</taxon>
        <taxon>Alphaproteobacteria</taxon>
        <taxon>Hyphomicrobiales</taxon>
        <taxon>Aurantimonadaceae</taxon>
        <taxon>Consotaella</taxon>
    </lineage>
</organism>
<feature type="compositionally biased region" description="Basic and acidic residues" evidence="1">
    <location>
        <begin position="115"/>
        <end position="139"/>
    </location>
</feature>
<dbReference type="STRING" id="1365950.SAMN05428963_106241"/>
<name>A0A1T4RE84_9HYPH</name>